<name>A0A916NJ53_9FLAO</name>
<reference evidence="8" key="1">
    <citation type="submission" date="2021-04" db="EMBL/GenBank/DDBJ databases">
        <authorList>
            <person name="Rodrigo-Torres L."/>
            <person name="Arahal R. D."/>
            <person name="Lucena T."/>
        </authorList>
    </citation>
    <scope>NUCLEOTIDE SEQUENCE</scope>
    <source>
        <strain evidence="8">AS29M-1</strain>
    </source>
</reference>
<keyword evidence="3" id="KW-0998">Cell outer membrane</keyword>
<evidence type="ECO:0000256" key="3">
    <source>
        <dbReference type="ARBA" id="ARBA00023237"/>
    </source>
</evidence>
<organism evidence="8 9">
    <name type="scientific">Parvicella tangerina</name>
    <dbReference type="NCBI Taxonomy" id="2829795"/>
    <lineage>
        <taxon>Bacteria</taxon>
        <taxon>Pseudomonadati</taxon>
        <taxon>Bacteroidota</taxon>
        <taxon>Flavobacteriia</taxon>
        <taxon>Flavobacteriales</taxon>
        <taxon>Parvicellaceae</taxon>
        <taxon>Parvicella</taxon>
    </lineage>
</organism>
<dbReference type="AlphaFoldDB" id="A0A916NJ53"/>
<evidence type="ECO:0000256" key="6">
    <source>
        <dbReference type="SAM" id="SignalP"/>
    </source>
</evidence>
<feature type="domain" description="OmpA-like" evidence="7">
    <location>
        <begin position="539"/>
        <end position="663"/>
    </location>
</feature>
<evidence type="ECO:0000256" key="2">
    <source>
        <dbReference type="ARBA" id="ARBA00023136"/>
    </source>
</evidence>
<evidence type="ECO:0000256" key="4">
    <source>
        <dbReference type="PROSITE-ProRule" id="PRU00473"/>
    </source>
</evidence>
<dbReference type="InterPro" id="IPR011659">
    <property type="entry name" value="WD40"/>
</dbReference>
<comment type="subcellular location">
    <subcellularLocation>
        <location evidence="1">Cell outer membrane</location>
    </subcellularLocation>
</comment>
<dbReference type="PANTHER" id="PTHR30329">
    <property type="entry name" value="STATOR ELEMENT OF FLAGELLAR MOTOR COMPLEX"/>
    <property type="match status" value="1"/>
</dbReference>
<feature type="signal peptide" evidence="6">
    <location>
        <begin position="1"/>
        <end position="23"/>
    </location>
</feature>
<feature type="compositionally biased region" description="Basic and acidic residues" evidence="5">
    <location>
        <begin position="646"/>
        <end position="657"/>
    </location>
</feature>
<evidence type="ECO:0000313" key="8">
    <source>
        <dbReference type="EMBL" id="CAG5086331.1"/>
    </source>
</evidence>
<proteinExistence type="predicted"/>
<dbReference type="Gene3D" id="1.25.40.10">
    <property type="entry name" value="Tetratricopeptide repeat domain"/>
    <property type="match status" value="1"/>
</dbReference>
<dbReference type="CDD" id="cd07185">
    <property type="entry name" value="OmpA_C-like"/>
    <property type="match status" value="1"/>
</dbReference>
<dbReference type="KEGG" id="ptan:CRYO30217_03085"/>
<dbReference type="InterPro" id="IPR006664">
    <property type="entry name" value="OMP_bac"/>
</dbReference>
<dbReference type="InterPro" id="IPR011990">
    <property type="entry name" value="TPR-like_helical_dom_sf"/>
</dbReference>
<accession>A0A916NJ53</accession>
<dbReference type="InterPro" id="IPR050330">
    <property type="entry name" value="Bact_OuterMem_StrucFunc"/>
</dbReference>
<dbReference type="InterPro" id="IPR011042">
    <property type="entry name" value="6-blade_b-propeller_TolB-like"/>
</dbReference>
<gene>
    <name evidence="8" type="primary">pal_20</name>
    <name evidence="8" type="ORF">CRYO30217_03085</name>
</gene>
<dbReference type="SUPFAM" id="SSF48452">
    <property type="entry name" value="TPR-like"/>
    <property type="match status" value="1"/>
</dbReference>
<protein>
    <submittedName>
        <fullName evidence="8">Peptidoglycan-associated lipoprotein</fullName>
    </submittedName>
</protein>
<dbReference type="Gene3D" id="2.120.10.30">
    <property type="entry name" value="TolB, C-terminal domain"/>
    <property type="match status" value="1"/>
</dbReference>
<evidence type="ECO:0000259" key="7">
    <source>
        <dbReference type="PROSITE" id="PS51123"/>
    </source>
</evidence>
<dbReference type="Pfam" id="PF13414">
    <property type="entry name" value="TPR_11"/>
    <property type="match status" value="1"/>
</dbReference>
<keyword evidence="9" id="KW-1185">Reference proteome</keyword>
<keyword evidence="8" id="KW-0449">Lipoprotein</keyword>
<dbReference type="GO" id="GO:0009279">
    <property type="term" value="C:cell outer membrane"/>
    <property type="evidence" value="ECO:0007669"/>
    <property type="project" value="UniProtKB-SubCell"/>
</dbReference>
<dbReference type="PRINTS" id="PR01021">
    <property type="entry name" value="OMPADOMAIN"/>
</dbReference>
<evidence type="ECO:0000256" key="5">
    <source>
        <dbReference type="SAM" id="MobiDB-lite"/>
    </source>
</evidence>
<feature type="chain" id="PRO_5037225993" evidence="6">
    <location>
        <begin position="24"/>
        <end position="689"/>
    </location>
</feature>
<dbReference type="Gene3D" id="3.30.1330.60">
    <property type="entry name" value="OmpA-like domain"/>
    <property type="match status" value="1"/>
</dbReference>
<sequence length="689" mass="79197">MKTPFKILLLFFASLMIMPQLHAGDNIKKHLRKAKKYRNSNKFEAAENQYLMAVKTDPTNFTAHFELGLLYEAAFYDPSKALESFVKAEDVMKDTVYELYYHMGRAYHYFEDYDKAIKYYNLFKNGIEEGSDGAIVTDYSLRQIEEAKFAKQYDQHTFDGMMVNLGEGVNSGFSEYVPVFMKKDSSLLFTRRGTENLGDYYWDNLHYEDMYVSFYENGELSKARSLKGIKGPLSKINNTKKHEAVVDLSPSGDTLLLYIKNKLWYSTYENDKWSEPEKFGKEINMSKYQRHACFTPDGKTLYFSSDNKDGKGGLDIYMSKLENGEWTEGVNMGDVINTTGNEDAPFMSKDGKTLYFASTGHEGMGGYDLFTSEFKDGNWTEPVNMGTPVNSPADDIYLKIENEEQIYLSSNRKGGNGKMDIYEFKPYGIPEFKDCDQKINEPYIAEAEGIHIEAFGKDTAYVNTMEVYEANGCKAGEDSITHYYWKYNDQEYEQFAYEMVFDKVGTEELVLEVISRGKDGYETHYCLTKEITVMDEPIIDTVPDFVLKPIYFDFDKYNIRGDAQETLDYNINVLTENPDVIIEVIGHTDSKGSESYNMKLGENRAKWAIKYLTKNGIDKERIITIISKGESEPAVPNTNPDGSDNPENRQKNRRVEFKPATKVTAFDDIPENTLEYQNWNIQGFSESIY</sequence>
<feature type="region of interest" description="Disordered" evidence="5">
    <location>
        <begin position="628"/>
        <end position="657"/>
    </location>
</feature>
<dbReference type="Pfam" id="PF07676">
    <property type="entry name" value="PD40"/>
    <property type="match status" value="2"/>
</dbReference>
<dbReference type="SUPFAM" id="SSF82171">
    <property type="entry name" value="DPP6 N-terminal domain-like"/>
    <property type="match status" value="1"/>
</dbReference>
<dbReference type="Proteomes" id="UP000683507">
    <property type="component" value="Chromosome"/>
</dbReference>
<dbReference type="PANTHER" id="PTHR30329:SF21">
    <property type="entry name" value="LIPOPROTEIN YIAD-RELATED"/>
    <property type="match status" value="1"/>
</dbReference>
<dbReference type="SUPFAM" id="SSF103088">
    <property type="entry name" value="OmpA-like"/>
    <property type="match status" value="1"/>
</dbReference>
<evidence type="ECO:0000313" key="9">
    <source>
        <dbReference type="Proteomes" id="UP000683507"/>
    </source>
</evidence>
<keyword evidence="2 4" id="KW-0472">Membrane</keyword>
<evidence type="ECO:0000256" key="1">
    <source>
        <dbReference type="ARBA" id="ARBA00004442"/>
    </source>
</evidence>
<dbReference type="Pfam" id="PF00691">
    <property type="entry name" value="OmpA"/>
    <property type="match status" value="1"/>
</dbReference>
<dbReference type="RefSeq" id="WP_258543275.1">
    <property type="nucleotide sequence ID" value="NZ_OU015584.1"/>
</dbReference>
<keyword evidence="6" id="KW-0732">Signal</keyword>
<dbReference type="InterPro" id="IPR006665">
    <property type="entry name" value="OmpA-like"/>
</dbReference>
<dbReference type="EMBL" id="OU015584">
    <property type="protein sequence ID" value="CAG5086331.1"/>
    <property type="molecule type" value="Genomic_DNA"/>
</dbReference>
<dbReference type="PROSITE" id="PS51123">
    <property type="entry name" value="OMPA_2"/>
    <property type="match status" value="1"/>
</dbReference>
<dbReference type="InterPro" id="IPR036737">
    <property type="entry name" value="OmpA-like_sf"/>
</dbReference>